<feature type="transmembrane region" description="Helical" evidence="6">
    <location>
        <begin position="273"/>
        <end position="293"/>
    </location>
</feature>
<dbReference type="eggNOG" id="COG1836">
    <property type="taxonomic scope" value="Bacteria"/>
</dbReference>
<sequence>MRDFLILGPLENLNAAFLFIRISAAVAANLLLAYTAYRKGSVDGSGAAAGFGLGFAIYLGGGISAWFVLGLFFVSSSLLSRLGKVQKTLLEKIHDKGSIRDAWQAGANAAPAAACMLGFAATGSPMFAAGFLGSMACAASDTWASELGVLSGARPRSIISWKPLQKGQSGAVSIPGTLASAAGAGTIALGSVPLLYLLPGGFLWKAIALPAAVSGFAGSLIDSVLGATVQALYEDSHGNYTEKRYETLYSENRGDIRIATRLVKGYSWITNDMVNIISNAASSLLAITGYLILS</sequence>
<gene>
    <name evidence="7" type="ORF">L21SP2_2577</name>
</gene>
<name>V5WK11_9SPIO</name>
<keyword evidence="5 6" id="KW-0472">Membrane</keyword>
<dbReference type="RefSeq" id="WP_024268830.1">
    <property type="nucleotide sequence ID" value="NC_023035.1"/>
</dbReference>
<dbReference type="HOGENOM" id="CLU_036918_3_0_12"/>
<feature type="transmembrane region" description="Helical" evidence="6">
    <location>
        <begin position="202"/>
        <end position="221"/>
    </location>
</feature>
<dbReference type="PATRIC" id="fig|1307761.3.peg.2569"/>
<organism evidence="7 8">
    <name type="scientific">Salinispira pacifica</name>
    <dbReference type="NCBI Taxonomy" id="1307761"/>
    <lineage>
        <taxon>Bacteria</taxon>
        <taxon>Pseudomonadati</taxon>
        <taxon>Spirochaetota</taxon>
        <taxon>Spirochaetia</taxon>
        <taxon>Spirochaetales</taxon>
        <taxon>Spirochaetaceae</taxon>
        <taxon>Salinispira</taxon>
    </lineage>
</organism>
<dbReference type="Pfam" id="PF01940">
    <property type="entry name" value="DUF92"/>
    <property type="match status" value="1"/>
</dbReference>
<dbReference type="PANTHER" id="PTHR13353">
    <property type="entry name" value="TRANSMEMBRANE PROTEIN 19"/>
    <property type="match status" value="1"/>
</dbReference>
<feature type="transmembrane region" description="Helical" evidence="6">
    <location>
        <begin position="12"/>
        <end position="37"/>
    </location>
</feature>
<dbReference type="AlphaFoldDB" id="V5WK11"/>
<evidence type="ECO:0008006" key="9">
    <source>
        <dbReference type="Google" id="ProtNLM"/>
    </source>
</evidence>
<dbReference type="InterPro" id="IPR002794">
    <property type="entry name" value="DUF92_TMEM19"/>
</dbReference>
<keyword evidence="4 6" id="KW-1133">Transmembrane helix</keyword>
<dbReference type="STRING" id="1307761.L21SP2_2577"/>
<comment type="similarity">
    <text evidence="2">Belongs to the TMEM19 family.</text>
</comment>
<evidence type="ECO:0000256" key="3">
    <source>
        <dbReference type="ARBA" id="ARBA00022692"/>
    </source>
</evidence>
<evidence type="ECO:0000256" key="2">
    <source>
        <dbReference type="ARBA" id="ARBA00009012"/>
    </source>
</evidence>
<keyword evidence="8" id="KW-1185">Reference proteome</keyword>
<evidence type="ECO:0000256" key="5">
    <source>
        <dbReference type="ARBA" id="ARBA00023136"/>
    </source>
</evidence>
<dbReference type="EMBL" id="CP006939">
    <property type="protein sequence ID" value="AHC15929.1"/>
    <property type="molecule type" value="Genomic_DNA"/>
</dbReference>
<dbReference type="Proteomes" id="UP000018680">
    <property type="component" value="Chromosome"/>
</dbReference>
<accession>V5WK11</accession>
<comment type="subcellular location">
    <subcellularLocation>
        <location evidence="1">Membrane</location>
        <topology evidence="1">Multi-pass membrane protein</topology>
    </subcellularLocation>
</comment>
<evidence type="ECO:0000313" key="7">
    <source>
        <dbReference type="EMBL" id="AHC15929.1"/>
    </source>
</evidence>
<dbReference type="PANTHER" id="PTHR13353:SF5">
    <property type="entry name" value="TRANSMEMBRANE PROTEIN 19"/>
    <property type="match status" value="1"/>
</dbReference>
<feature type="transmembrane region" description="Helical" evidence="6">
    <location>
        <begin position="49"/>
        <end position="74"/>
    </location>
</feature>
<keyword evidence="3 6" id="KW-0812">Transmembrane</keyword>
<dbReference type="OrthoDB" id="9808500at2"/>
<proteinExistence type="inferred from homology"/>
<evidence type="ECO:0000313" key="8">
    <source>
        <dbReference type="Proteomes" id="UP000018680"/>
    </source>
</evidence>
<evidence type="ECO:0000256" key="6">
    <source>
        <dbReference type="SAM" id="Phobius"/>
    </source>
</evidence>
<protein>
    <recommendedName>
        <fullName evidence="9">DUF92 domain-containing protein</fullName>
    </recommendedName>
</protein>
<evidence type="ECO:0000256" key="4">
    <source>
        <dbReference type="ARBA" id="ARBA00022989"/>
    </source>
</evidence>
<feature type="transmembrane region" description="Helical" evidence="6">
    <location>
        <begin position="172"/>
        <end position="196"/>
    </location>
</feature>
<dbReference type="GO" id="GO:0016020">
    <property type="term" value="C:membrane"/>
    <property type="evidence" value="ECO:0007669"/>
    <property type="project" value="UniProtKB-SubCell"/>
</dbReference>
<reference evidence="7 8" key="1">
    <citation type="journal article" date="2015" name="Stand. Genomic Sci.">
        <title>Complete genome sequence and description of Salinispira pacifica gen. nov., sp. nov., a novel spirochaete isolated form a hypersaline microbial mat.</title>
        <authorList>
            <person name="Ben Hania W."/>
            <person name="Joseph M."/>
            <person name="Schumann P."/>
            <person name="Bunk B."/>
            <person name="Fiebig A."/>
            <person name="Sproer C."/>
            <person name="Klenk H.P."/>
            <person name="Fardeau M.L."/>
            <person name="Spring S."/>
        </authorList>
    </citation>
    <scope>NUCLEOTIDE SEQUENCE [LARGE SCALE GENOMIC DNA]</scope>
    <source>
        <strain evidence="7 8">L21-RPul-D2</strain>
    </source>
</reference>
<dbReference type="KEGG" id="slr:L21SP2_2577"/>
<evidence type="ECO:0000256" key="1">
    <source>
        <dbReference type="ARBA" id="ARBA00004141"/>
    </source>
</evidence>